<evidence type="ECO:0000313" key="2">
    <source>
        <dbReference type="Proteomes" id="UP001497644"/>
    </source>
</evidence>
<name>A0AAV2NC83_9HYME</name>
<proteinExistence type="predicted"/>
<sequence>MSAPTTWSPPVRVCACVRPRDCVRVTSGILVSEYSSRGVSERDQGDASWVMFTGPKEESANADVVEEN</sequence>
<reference evidence="1" key="1">
    <citation type="submission" date="2024-04" db="EMBL/GenBank/DDBJ databases">
        <authorList>
            <consortium name="Molecular Ecology Group"/>
        </authorList>
    </citation>
    <scope>NUCLEOTIDE SEQUENCE</scope>
</reference>
<protein>
    <submittedName>
        <fullName evidence="1">Uncharacterized protein</fullName>
    </submittedName>
</protein>
<organism evidence="1 2">
    <name type="scientific">Lasius platythorax</name>
    <dbReference type="NCBI Taxonomy" id="488582"/>
    <lineage>
        <taxon>Eukaryota</taxon>
        <taxon>Metazoa</taxon>
        <taxon>Ecdysozoa</taxon>
        <taxon>Arthropoda</taxon>
        <taxon>Hexapoda</taxon>
        <taxon>Insecta</taxon>
        <taxon>Pterygota</taxon>
        <taxon>Neoptera</taxon>
        <taxon>Endopterygota</taxon>
        <taxon>Hymenoptera</taxon>
        <taxon>Apocrita</taxon>
        <taxon>Aculeata</taxon>
        <taxon>Formicoidea</taxon>
        <taxon>Formicidae</taxon>
        <taxon>Formicinae</taxon>
        <taxon>Lasius</taxon>
        <taxon>Lasius</taxon>
    </lineage>
</organism>
<accession>A0AAV2NC83</accession>
<keyword evidence="2" id="KW-1185">Reference proteome</keyword>
<dbReference type="EMBL" id="OZ034836">
    <property type="protein sequence ID" value="CAL1677767.1"/>
    <property type="molecule type" value="Genomic_DNA"/>
</dbReference>
<gene>
    <name evidence="1" type="ORF">LPLAT_LOCUS3734</name>
</gene>
<dbReference type="Proteomes" id="UP001497644">
    <property type="component" value="Chromosome 13"/>
</dbReference>
<evidence type="ECO:0000313" key="1">
    <source>
        <dbReference type="EMBL" id="CAL1677767.1"/>
    </source>
</evidence>
<dbReference type="AlphaFoldDB" id="A0AAV2NC83"/>